<feature type="region of interest" description="Disordered" evidence="1">
    <location>
        <begin position="115"/>
        <end position="151"/>
    </location>
</feature>
<organism evidence="2 3">
    <name type="scientific">Sphaeroforma arctica JP610</name>
    <dbReference type="NCBI Taxonomy" id="667725"/>
    <lineage>
        <taxon>Eukaryota</taxon>
        <taxon>Ichthyosporea</taxon>
        <taxon>Ichthyophonida</taxon>
        <taxon>Sphaeroforma</taxon>
    </lineage>
</organism>
<dbReference type="AlphaFoldDB" id="A0A0L0F8U5"/>
<feature type="compositionally biased region" description="Basic and acidic residues" evidence="1">
    <location>
        <begin position="122"/>
        <end position="132"/>
    </location>
</feature>
<sequence length="151" mass="17402">MYLIAILRPYHRKVWKSGQEGDRLKLADRKNELLVQYFEKCDKKGKIREGPSLCDYKFNNDRELYTNDGVHFSSKGYKLLAALTLEAINTVLTKVEFDSVRNELYGRHETERRDSLLGGVRAESKEEAKVLDLDSNSDADSDTELHTSKDK</sequence>
<dbReference type="Gene3D" id="3.40.50.1110">
    <property type="entry name" value="SGNH hydrolase"/>
    <property type="match status" value="1"/>
</dbReference>
<keyword evidence="3" id="KW-1185">Reference proteome</keyword>
<dbReference type="SUPFAM" id="SSF52266">
    <property type="entry name" value="SGNH hydrolase"/>
    <property type="match status" value="1"/>
</dbReference>
<dbReference type="GeneID" id="25914816"/>
<evidence type="ECO:0000313" key="2">
    <source>
        <dbReference type="EMBL" id="KNC73130.1"/>
    </source>
</evidence>
<protein>
    <submittedName>
        <fullName evidence="2">Uncharacterized protein</fullName>
    </submittedName>
</protein>
<dbReference type="EMBL" id="KQ246041">
    <property type="protein sequence ID" value="KNC73130.1"/>
    <property type="molecule type" value="Genomic_DNA"/>
</dbReference>
<accession>A0A0L0F8U5</accession>
<reference evidence="2 3" key="1">
    <citation type="submission" date="2011-02" db="EMBL/GenBank/DDBJ databases">
        <title>The Genome Sequence of Sphaeroforma arctica JP610.</title>
        <authorList>
            <consortium name="The Broad Institute Genome Sequencing Platform"/>
            <person name="Russ C."/>
            <person name="Cuomo C."/>
            <person name="Young S.K."/>
            <person name="Zeng Q."/>
            <person name="Gargeya S."/>
            <person name="Alvarado L."/>
            <person name="Berlin A."/>
            <person name="Chapman S.B."/>
            <person name="Chen Z."/>
            <person name="Freedman E."/>
            <person name="Gellesch M."/>
            <person name="Goldberg J."/>
            <person name="Griggs A."/>
            <person name="Gujja S."/>
            <person name="Heilman E."/>
            <person name="Heiman D."/>
            <person name="Howarth C."/>
            <person name="Mehta T."/>
            <person name="Neiman D."/>
            <person name="Pearson M."/>
            <person name="Roberts A."/>
            <person name="Saif S."/>
            <person name="Shea T."/>
            <person name="Shenoy N."/>
            <person name="Sisk P."/>
            <person name="Stolte C."/>
            <person name="Sykes S."/>
            <person name="White J."/>
            <person name="Yandava C."/>
            <person name="Burger G."/>
            <person name="Gray M.W."/>
            <person name="Holland P.W.H."/>
            <person name="King N."/>
            <person name="Lang F.B.F."/>
            <person name="Roger A.J."/>
            <person name="Ruiz-Trillo I."/>
            <person name="Haas B."/>
            <person name="Nusbaum C."/>
            <person name="Birren B."/>
        </authorList>
    </citation>
    <scope>NUCLEOTIDE SEQUENCE [LARGE SCALE GENOMIC DNA]</scope>
    <source>
        <strain evidence="2 3">JP610</strain>
    </source>
</reference>
<dbReference type="RefSeq" id="XP_014147032.1">
    <property type="nucleotide sequence ID" value="XM_014291557.1"/>
</dbReference>
<evidence type="ECO:0000256" key="1">
    <source>
        <dbReference type="SAM" id="MobiDB-lite"/>
    </source>
</evidence>
<dbReference type="Proteomes" id="UP000054560">
    <property type="component" value="Unassembled WGS sequence"/>
</dbReference>
<proteinExistence type="predicted"/>
<dbReference type="InterPro" id="IPR036514">
    <property type="entry name" value="SGNH_hydro_sf"/>
</dbReference>
<evidence type="ECO:0000313" key="3">
    <source>
        <dbReference type="Proteomes" id="UP000054560"/>
    </source>
</evidence>
<name>A0A0L0F8U5_9EUKA</name>
<gene>
    <name evidence="2" type="ORF">SARC_14312</name>
</gene>